<feature type="region of interest" description="Disordered" evidence="1">
    <location>
        <begin position="467"/>
        <end position="539"/>
    </location>
</feature>
<proteinExistence type="predicted"/>
<evidence type="ECO:0000256" key="1">
    <source>
        <dbReference type="SAM" id="MobiDB-lite"/>
    </source>
</evidence>
<reference evidence="2 3" key="1">
    <citation type="journal article" date="2015" name="Fungal Genet. Biol.">
        <title>Evolution of novel wood decay mechanisms in Agaricales revealed by the genome sequences of Fistulina hepatica and Cylindrobasidium torrendii.</title>
        <authorList>
            <person name="Floudas D."/>
            <person name="Held B.W."/>
            <person name="Riley R."/>
            <person name="Nagy L.G."/>
            <person name="Koehler G."/>
            <person name="Ransdell A.S."/>
            <person name="Younus H."/>
            <person name="Chow J."/>
            <person name="Chiniquy J."/>
            <person name="Lipzen A."/>
            <person name="Tritt A."/>
            <person name="Sun H."/>
            <person name="Haridas S."/>
            <person name="LaButti K."/>
            <person name="Ohm R.A."/>
            <person name="Kues U."/>
            <person name="Blanchette R.A."/>
            <person name="Grigoriev I.V."/>
            <person name="Minto R.E."/>
            <person name="Hibbett D.S."/>
        </authorList>
    </citation>
    <scope>NUCLEOTIDE SEQUENCE [LARGE SCALE GENOMIC DNA]</scope>
    <source>
        <strain evidence="2 3">ATCC 64428</strain>
    </source>
</reference>
<keyword evidence="3" id="KW-1185">Reference proteome</keyword>
<evidence type="ECO:0000313" key="2">
    <source>
        <dbReference type="EMBL" id="KIY52648.1"/>
    </source>
</evidence>
<evidence type="ECO:0000313" key="3">
    <source>
        <dbReference type="Proteomes" id="UP000054144"/>
    </source>
</evidence>
<feature type="compositionally biased region" description="Basic and acidic residues" evidence="1">
    <location>
        <begin position="220"/>
        <end position="235"/>
    </location>
</feature>
<feature type="compositionally biased region" description="Low complexity" evidence="1">
    <location>
        <begin position="103"/>
        <end position="147"/>
    </location>
</feature>
<feature type="region of interest" description="Disordered" evidence="1">
    <location>
        <begin position="1"/>
        <end position="335"/>
    </location>
</feature>
<dbReference type="AlphaFoldDB" id="A0A0D7APD7"/>
<gene>
    <name evidence="2" type="ORF">FISHEDRAFT_69649</name>
</gene>
<feature type="compositionally biased region" description="Acidic residues" evidence="1">
    <location>
        <begin position="304"/>
        <end position="318"/>
    </location>
</feature>
<dbReference type="OrthoDB" id="3267748at2759"/>
<dbReference type="Proteomes" id="UP000054144">
    <property type="component" value="Unassembled WGS sequence"/>
</dbReference>
<feature type="region of interest" description="Disordered" evidence="1">
    <location>
        <begin position="379"/>
        <end position="451"/>
    </location>
</feature>
<feature type="compositionally biased region" description="Polar residues" evidence="1">
    <location>
        <begin position="157"/>
        <end position="196"/>
    </location>
</feature>
<feature type="compositionally biased region" description="Basic residues" evidence="1">
    <location>
        <begin position="510"/>
        <end position="526"/>
    </location>
</feature>
<protein>
    <submittedName>
        <fullName evidence="2">Uncharacterized protein</fullName>
    </submittedName>
</protein>
<sequence length="610" mass="66431">MASDGGHYPRMTRSRARAQRESLIPVRVADSVSSHAVGSDGPQTSRLTTGSADSDVARPEDGSASGNAPRPEEGSALREESRPIVSAEPPSVVGAATVSGRLSPVSESDRSSSPTVVSMAADSSAGNGPSSVPVSSSLSSIPSGVQSEGIEPKKVDNSSTIADGTTGSINDNDIVTKALSNDEMSNGPEVQTTNEGPSGESHFKENEESGRANPPTAKAVRIEKVSNKTISVHETDNEDSQSENSSKETAAHRRNKGKGPDLRNFGNLQFEDEELDPETQAWALNEGAKPGPSRLQPDPQDGFISDEDDLDDGFEDQTDNQKDAENVDGTKSIVCEPDEEFEDIRQLQDSIDDLNWLVIEQADLIDSLLKNICEYDKGQNEMDEGTNEPQKGSTTSGRGPLPERQHNRIEGEHPSKAPMRTEDASGLGGTLPRRATSAQVEERVRPSRQINQNAAWQKHMAYTRTLCGANEPSSGPSSSSSDSGDNSSDSSADDTVNRPRVPRFREHARPGHNTHRSHRRSTRASRLKPVPPDPYDGSEDDERFWKYVIETNQYLEDGQVPPHRQVDIAARQTTGRAHQFYAQNVLLSGETWRLDRWYAELFDFCFPVNY</sequence>
<feature type="compositionally biased region" description="Basic and acidic residues" evidence="1">
    <location>
        <begin position="70"/>
        <end position="82"/>
    </location>
</feature>
<feature type="compositionally biased region" description="Low complexity" evidence="1">
    <location>
        <begin position="472"/>
        <end position="494"/>
    </location>
</feature>
<feature type="compositionally biased region" description="Polar residues" evidence="1">
    <location>
        <begin position="31"/>
        <end position="52"/>
    </location>
</feature>
<feature type="compositionally biased region" description="Basic and acidic residues" evidence="1">
    <location>
        <begin position="201"/>
        <end position="210"/>
    </location>
</feature>
<feature type="compositionally biased region" description="Polar residues" evidence="1">
    <location>
        <begin position="387"/>
        <end position="397"/>
    </location>
</feature>
<dbReference type="EMBL" id="KN881632">
    <property type="protein sequence ID" value="KIY52648.1"/>
    <property type="molecule type" value="Genomic_DNA"/>
</dbReference>
<organism evidence="2 3">
    <name type="scientific">Fistulina hepatica ATCC 64428</name>
    <dbReference type="NCBI Taxonomy" id="1128425"/>
    <lineage>
        <taxon>Eukaryota</taxon>
        <taxon>Fungi</taxon>
        <taxon>Dikarya</taxon>
        <taxon>Basidiomycota</taxon>
        <taxon>Agaricomycotina</taxon>
        <taxon>Agaricomycetes</taxon>
        <taxon>Agaricomycetidae</taxon>
        <taxon>Agaricales</taxon>
        <taxon>Fistulinaceae</taxon>
        <taxon>Fistulina</taxon>
    </lineage>
</organism>
<accession>A0A0D7APD7</accession>
<feature type="compositionally biased region" description="Basic and acidic residues" evidence="1">
    <location>
        <begin position="401"/>
        <end position="423"/>
    </location>
</feature>
<name>A0A0D7APD7_9AGAR</name>